<dbReference type="Proteomes" id="UP000198623">
    <property type="component" value="Unassembled WGS sequence"/>
</dbReference>
<proteinExistence type="inferred from homology"/>
<dbReference type="STRING" id="1045558.SAMN05216175_11430"/>
<evidence type="ECO:0000256" key="2">
    <source>
        <dbReference type="ARBA" id="ARBA00009533"/>
    </source>
</evidence>
<dbReference type="InterPro" id="IPR015424">
    <property type="entry name" value="PyrdxlP-dep_Trfase"/>
</dbReference>
<protein>
    <submittedName>
        <fullName evidence="8">Sulfinoalanine decarboxylase/sulfinoalanine decarboxylase / aspartate 1-decarboxylase</fullName>
    </submittedName>
</protein>
<dbReference type="GO" id="GO:0030170">
    <property type="term" value="F:pyridoxal phosphate binding"/>
    <property type="evidence" value="ECO:0007669"/>
    <property type="project" value="InterPro"/>
</dbReference>
<evidence type="ECO:0000256" key="5">
    <source>
        <dbReference type="ARBA" id="ARBA00023239"/>
    </source>
</evidence>
<evidence type="ECO:0000256" key="1">
    <source>
        <dbReference type="ARBA" id="ARBA00001933"/>
    </source>
</evidence>
<dbReference type="PANTHER" id="PTHR45677:SF8">
    <property type="entry name" value="CYSTEINE SULFINIC ACID DECARBOXYLASE"/>
    <property type="match status" value="1"/>
</dbReference>
<accession>A0A1I2UYX9</accession>
<evidence type="ECO:0000256" key="7">
    <source>
        <dbReference type="RuleBase" id="RU000382"/>
    </source>
</evidence>
<dbReference type="EMBL" id="FOOU01000014">
    <property type="protein sequence ID" value="SFG80196.1"/>
    <property type="molecule type" value="Genomic_DNA"/>
</dbReference>
<dbReference type="OrthoDB" id="9803665at2"/>
<dbReference type="RefSeq" id="WP_090729569.1">
    <property type="nucleotide sequence ID" value="NZ_FOOU01000014.1"/>
</dbReference>
<reference evidence="9" key="1">
    <citation type="submission" date="2016-10" db="EMBL/GenBank/DDBJ databases">
        <authorList>
            <person name="Varghese N."/>
            <person name="Submissions S."/>
        </authorList>
    </citation>
    <scope>NUCLEOTIDE SEQUENCE [LARGE SCALE GENOMIC DNA]</scope>
    <source>
        <strain evidence="9">CGMCC 1.10971</strain>
    </source>
</reference>
<dbReference type="Gene3D" id="3.40.640.10">
    <property type="entry name" value="Type I PLP-dependent aspartate aminotransferase-like (Major domain)"/>
    <property type="match status" value="1"/>
</dbReference>
<keyword evidence="3" id="KW-0210">Decarboxylase</keyword>
<keyword evidence="4 6" id="KW-0663">Pyridoxal phosphate</keyword>
<dbReference type="GO" id="GO:0005737">
    <property type="term" value="C:cytoplasm"/>
    <property type="evidence" value="ECO:0007669"/>
    <property type="project" value="TreeGrafter"/>
</dbReference>
<dbReference type="InterPro" id="IPR021115">
    <property type="entry name" value="Pyridoxal-P_BS"/>
</dbReference>
<keyword evidence="5 7" id="KW-0456">Lyase</keyword>
<feature type="modified residue" description="N6-(pyridoxal phosphate)lysine" evidence="6">
    <location>
        <position position="287"/>
    </location>
</feature>
<dbReference type="PROSITE" id="PS00392">
    <property type="entry name" value="DDC_GAD_HDC_YDC"/>
    <property type="match status" value="1"/>
</dbReference>
<organism evidence="8 9">
    <name type="scientific">Neptunomonas qingdaonensis</name>
    <dbReference type="NCBI Taxonomy" id="1045558"/>
    <lineage>
        <taxon>Bacteria</taxon>
        <taxon>Pseudomonadati</taxon>
        <taxon>Pseudomonadota</taxon>
        <taxon>Gammaproteobacteria</taxon>
        <taxon>Oceanospirillales</taxon>
        <taxon>Oceanospirillaceae</taxon>
        <taxon>Neptunomonas</taxon>
    </lineage>
</organism>
<gene>
    <name evidence="8" type="ORF">SAMN05216175_11430</name>
</gene>
<sequence>MKESLELLSRAIHEWMPKNRPVSQAPAAAELEKILDISLGEEGCDQEALEEAIKAYLHYNPDVSQVDFFKLLYSGQNKHALLGDWITSLSNATMHTYQVGPVATLMELELIRQWNKLVGFDDAENQGEGVMVAGGSQANLIGMMLARHHVCPDYKTKGAGGRTLVAYVSDQAHYSAQKAANVLGIGTDNLVAVASDNEGRICAVALQKEIAKSLKQGHLPFYIGLTAGTTVTGAYDPVAVCSKIARAHNIWLHIDAAWGGPILFSEQHRHLLADSHLADSFTWDAHKLMNVPITAAVILVKHAGALNACCSGGGGEYLFHADENAAYNLGERSIQCGRRADALKVWLSWKAIGNQGFAAKIDHLQSIKTDCVEMIEQSDSLEMLAPAVYLNVLFRYRPEHMTDEQAIRQLNIDICKTMMRNGGPYVDYAQYKGCSGIRLILANGEVTRQHISLLLDQCELIGRELVADQLNS</sequence>
<dbReference type="InterPro" id="IPR015421">
    <property type="entry name" value="PyrdxlP-dep_Trfase_major"/>
</dbReference>
<name>A0A1I2UYX9_9GAMM</name>
<evidence type="ECO:0000256" key="3">
    <source>
        <dbReference type="ARBA" id="ARBA00022793"/>
    </source>
</evidence>
<dbReference type="AlphaFoldDB" id="A0A1I2UYX9"/>
<dbReference type="InterPro" id="IPR002129">
    <property type="entry name" value="PyrdxlP-dep_de-COase"/>
</dbReference>
<dbReference type="Gene3D" id="3.90.1150.170">
    <property type="match status" value="1"/>
</dbReference>
<dbReference type="Pfam" id="PF00282">
    <property type="entry name" value="Pyridoxal_deC"/>
    <property type="match status" value="1"/>
</dbReference>
<dbReference type="SUPFAM" id="SSF53383">
    <property type="entry name" value="PLP-dependent transferases"/>
    <property type="match status" value="1"/>
</dbReference>
<evidence type="ECO:0000256" key="6">
    <source>
        <dbReference type="PIRSR" id="PIRSR602129-50"/>
    </source>
</evidence>
<keyword evidence="9" id="KW-1185">Reference proteome</keyword>
<evidence type="ECO:0000313" key="8">
    <source>
        <dbReference type="EMBL" id="SFG80196.1"/>
    </source>
</evidence>
<dbReference type="GO" id="GO:0016831">
    <property type="term" value="F:carboxy-lyase activity"/>
    <property type="evidence" value="ECO:0007669"/>
    <property type="project" value="UniProtKB-KW"/>
</dbReference>
<comment type="similarity">
    <text evidence="2 7">Belongs to the group II decarboxylase family.</text>
</comment>
<comment type="cofactor">
    <cofactor evidence="1 6 7">
        <name>pyridoxal 5'-phosphate</name>
        <dbReference type="ChEBI" id="CHEBI:597326"/>
    </cofactor>
</comment>
<evidence type="ECO:0000256" key="4">
    <source>
        <dbReference type="ARBA" id="ARBA00022898"/>
    </source>
</evidence>
<dbReference type="GO" id="GO:0019752">
    <property type="term" value="P:carboxylic acid metabolic process"/>
    <property type="evidence" value="ECO:0007669"/>
    <property type="project" value="InterPro"/>
</dbReference>
<evidence type="ECO:0000313" key="9">
    <source>
        <dbReference type="Proteomes" id="UP000198623"/>
    </source>
</evidence>
<dbReference type="PANTHER" id="PTHR45677">
    <property type="entry name" value="GLUTAMATE DECARBOXYLASE-RELATED"/>
    <property type="match status" value="1"/>
</dbReference>